<evidence type="ECO:0000256" key="1">
    <source>
        <dbReference type="SAM" id="Phobius"/>
    </source>
</evidence>
<organism evidence="2 3">
    <name type="scientific">Candidatus Yanofskybacteria bacterium RIFCSPHIGHO2_01_FULL_41_53</name>
    <dbReference type="NCBI Taxonomy" id="1802663"/>
    <lineage>
        <taxon>Bacteria</taxon>
        <taxon>Candidatus Yanofskyibacteriota</taxon>
    </lineage>
</organism>
<proteinExistence type="predicted"/>
<name>A0A1F8EJS8_9BACT</name>
<dbReference type="AlphaFoldDB" id="A0A1F8EJS8"/>
<dbReference type="EMBL" id="MGJD01000023">
    <property type="protein sequence ID" value="OGN00329.1"/>
    <property type="molecule type" value="Genomic_DNA"/>
</dbReference>
<evidence type="ECO:0000313" key="2">
    <source>
        <dbReference type="EMBL" id="OGN00329.1"/>
    </source>
</evidence>
<feature type="transmembrane region" description="Helical" evidence="1">
    <location>
        <begin position="27"/>
        <end position="46"/>
    </location>
</feature>
<keyword evidence="1" id="KW-1133">Transmembrane helix</keyword>
<dbReference type="Proteomes" id="UP000177117">
    <property type="component" value="Unassembled WGS sequence"/>
</dbReference>
<comment type="caution">
    <text evidence="2">The sequence shown here is derived from an EMBL/GenBank/DDBJ whole genome shotgun (WGS) entry which is preliminary data.</text>
</comment>
<protein>
    <submittedName>
        <fullName evidence="2">Uncharacterized protein</fullName>
    </submittedName>
</protein>
<gene>
    <name evidence="2" type="ORF">A2650_01800</name>
</gene>
<keyword evidence="1" id="KW-0812">Transmembrane</keyword>
<reference evidence="2 3" key="1">
    <citation type="journal article" date="2016" name="Nat. Commun.">
        <title>Thousands of microbial genomes shed light on interconnected biogeochemical processes in an aquifer system.</title>
        <authorList>
            <person name="Anantharaman K."/>
            <person name="Brown C.T."/>
            <person name="Hug L.A."/>
            <person name="Sharon I."/>
            <person name="Castelle C.J."/>
            <person name="Probst A.J."/>
            <person name="Thomas B.C."/>
            <person name="Singh A."/>
            <person name="Wilkins M.J."/>
            <person name="Karaoz U."/>
            <person name="Brodie E.L."/>
            <person name="Williams K.H."/>
            <person name="Hubbard S.S."/>
            <person name="Banfield J.F."/>
        </authorList>
    </citation>
    <scope>NUCLEOTIDE SEQUENCE [LARGE SCALE GENOMIC DNA]</scope>
</reference>
<accession>A0A1F8EJS8</accession>
<sequence length="61" mass="7437">MSEEAKKQQDIHINKGFTGWVHHHRILARWLMKILVVGVTSLLYYLRREEKHIENEQKRLK</sequence>
<evidence type="ECO:0000313" key="3">
    <source>
        <dbReference type="Proteomes" id="UP000177117"/>
    </source>
</evidence>
<keyword evidence="1" id="KW-0472">Membrane</keyword>